<accession>A0A517LPS7</accession>
<evidence type="ECO:0000313" key="2">
    <source>
        <dbReference type="EMBL" id="QDS77573.1"/>
    </source>
</evidence>
<feature type="compositionally biased region" description="Basic residues" evidence="1">
    <location>
        <begin position="50"/>
        <end position="69"/>
    </location>
</feature>
<proteinExistence type="predicted"/>
<reference evidence="2 3" key="1">
    <citation type="submission" date="2019-07" db="EMBL/GenBank/DDBJ databases">
        <title>Finished genome of Venturia effusa.</title>
        <authorList>
            <person name="Young C.A."/>
            <person name="Cox M.P."/>
            <person name="Ganley A.R.D."/>
            <person name="David W.J."/>
        </authorList>
    </citation>
    <scope>NUCLEOTIDE SEQUENCE [LARGE SCALE GENOMIC DNA]</scope>
    <source>
        <strain evidence="3">albino</strain>
    </source>
</reference>
<name>A0A517LPS7_9PEZI</name>
<dbReference type="OrthoDB" id="3934227at2759"/>
<evidence type="ECO:0000256" key="1">
    <source>
        <dbReference type="SAM" id="MobiDB-lite"/>
    </source>
</evidence>
<dbReference type="AlphaFoldDB" id="A0A517LPS7"/>
<feature type="region of interest" description="Disordered" evidence="1">
    <location>
        <begin position="1"/>
        <end position="75"/>
    </location>
</feature>
<organism evidence="2 3">
    <name type="scientific">Venturia effusa</name>
    <dbReference type="NCBI Taxonomy" id="50376"/>
    <lineage>
        <taxon>Eukaryota</taxon>
        <taxon>Fungi</taxon>
        <taxon>Dikarya</taxon>
        <taxon>Ascomycota</taxon>
        <taxon>Pezizomycotina</taxon>
        <taxon>Dothideomycetes</taxon>
        <taxon>Pleosporomycetidae</taxon>
        <taxon>Venturiales</taxon>
        <taxon>Venturiaceae</taxon>
        <taxon>Venturia</taxon>
    </lineage>
</organism>
<feature type="compositionally biased region" description="Basic and acidic residues" evidence="1">
    <location>
        <begin position="1"/>
        <end position="15"/>
    </location>
</feature>
<sequence length="364" mass="40337">MAKEKPDTKPTDKARSRSAAPIPRQLTFTLPDGTTTTRIIGPVPKLRAGGVRKRKKTKYAWNSRPRKSKMGSFKKTGLKSHYEGLSDEKKKAIKPMTFMDFPGEVRNIIYPTLLDEIDGRSLIFSNNTTGLVPGWPTTIVPRIPIGLLSGNKEIRQELLPLAYDKTDIHIRILSAHLNSPNELYAWVDANDAIPFSCMDVTLIPKLSLTIFLPCAFETIHPGQGIDFAFLTRMEKLRVLRVRVQVHVPNPHLPPWTTFDAPVPTSTFTPFVSRIMNELFRHVPRATVVDFGDGVAREDGGLGSWVDERADGRSDMGWMENPVLAGSLGPETEARERDTVAVPIHQAEAVWGALRSVQGSVGAGT</sequence>
<keyword evidence="3" id="KW-1185">Reference proteome</keyword>
<evidence type="ECO:0000313" key="3">
    <source>
        <dbReference type="Proteomes" id="UP000316270"/>
    </source>
</evidence>
<dbReference type="Proteomes" id="UP000316270">
    <property type="component" value="Chromosome 18"/>
</dbReference>
<feature type="compositionally biased region" description="Low complexity" evidence="1">
    <location>
        <begin position="27"/>
        <end position="37"/>
    </location>
</feature>
<dbReference type="EMBL" id="CP042202">
    <property type="protein sequence ID" value="QDS77573.1"/>
    <property type="molecule type" value="Genomic_DNA"/>
</dbReference>
<protein>
    <submittedName>
        <fullName evidence="2">Uncharacterized protein</fullName>
    </submittedName>
</protein>
<gene>
    <name evidence="2" type="ORF">FKW77_001450</name>
</gene>